<accession>A0A6P3X670</accession>
<comment type="subcellular location">
    <subcellularLocation>
        <location evidence="1">Secreted</location>
    </subcellularLocation>
</comment>
<dbReference type="GeneID" id="106743924"/>
<dbReference type="Pfam" id="PF01395">
    <property type="entry name" value="PBP_GOBP"/>
    <property type="match status" value="1"/>
</dbReference>
<dbReference type="SUPFAM" id="SSF47565">
    <property type="entry name" value="Insect pheromone/odorant-binding proteins"/>
    <property type="match status" value="1"/>
</dbReference>
<keyword evidence="3" id="KW-0964">Secreted</keyword>
<dbReference type="GO" id="GO:0005549">
    <property type="term" value="F:odorant binding"/>
    <property type="evidence" value="ECO:0007669"/>
    <property type="project" value="InterPro"/>
</dbReference>
<comment type="similarity">
    <text evidence="2">Belongs to the PBP/GOBP family.</text>
</comment>
<dbReference type="AlphaFoldDB" id="A0A6P3X670"/>
<feature type="chain" id="PRO_5028439595" evidence="4">
    <location>
        <begin position="24"/>
        <end position="146"/>
    </location>
</feature>
<reference evidence="6" key="1">
    <citation type="submission" date="2025-08" db="UniProtKB">
        <authorList>
            <consortium name="RefSeq"/>
        </authorList>
    </citation>
    <scope>IDENTIFICATION</scope>
</reference>
<evidence type="ECO:0000313" key="5">
    <source>
        <dbReference type="Proteomes" id="UP000515204"/>
    </source>
</evidence>
<sequence length="146" mass="16270">MARGDLVLICASLIVIQLVVVSSEDIDYTTIHDELKKLAGGMRKKCLAEISGVTNEMLVEAEQGEFPDDNNLACYFKCVMEKGGVLKKDGKINFKVLNKMMPPAFKKVGSEMLDECREINGNDNCELAYNFNKCMFNANPVAYFVI</sequence>
<dbReference type="InterPro" id="IPR036728">
    <property type="entry name" value="PBP_GOBP_sf"/>
</dbReference>
<dbReference type="FunFam" id="1.10.238.20:FF:000001">
    <property type="entry name" value="General odorant-binding protein lush"/>
    <property type="match status" value="1"/>
</dbReference>
<dbReference type="CDD" id="cd23992">
    <property type="entry name" value="PBP_GOBP"/>
    <property type="match status" value="1"/>
</dbReference>
<gene>
    <name evidence="6" type="primary">LOC106743924</name>
</gene>
<dbReference type="Proteomes" id="UP000515204">
    <property type="component" value="Unplaced"/>
</dbReference>
<organism evidence="5 6">
    <name type="scientific">Dinoponera quadriceps</name>
    <name type="common">South American ant</name>
    <dbReference type="NCBI Taxonomy" id="609295"/>
    <lineage>
        <taxon>Eukaryota</taxon>
        <taxon>Metazoa</taxon>
        <taxon>Ecdysozoa</taxon>
        <taxon>Arthropoda</taxon>
        <taxon>Hexapoda</taxon>
        <taxon>Insecta</taxon>
        <taxon>Pterygota</taxon>
        <taxon>Neoptera</taxon>
        <taxon>Endopterygota</taxon>
        <taxon>Hymenoptera</taxon>
        <taxon>Apocrita</taxon>
        <taxon>Aculeata</taxon>
        <taxon>Formicoidea</taxon>
        <taxon>Formicidae</taxon>
        <taxon>Ponerinae</taxon>
        <taxon>Ponerini</taxon>
        <taxon>Dinoponera</taxon>
    </lineage>
</organism>
<dbReference type="KEGG" id="dqu:106743924"/>
<keyword evidence="4" id="KW-0732">Signal</keyword>
<dbReference type="PANTHER" id="PTHR21364">
    <property type="entry name" value="GENERAL ODORANT-BINDING PROTEIN 19A"/>
    <property type="match status" value="1"/>
</dbReference>
<dbReference type="SMART" id="SM00708">
    <property type="entry name" value="PhBP"/>
    <property type="match status" value="1"/>
</dbReference>
<name>A0A6P3X670_DINQU</name>
<dbReference type="GO" id="GO:0005576">
    <property type="term" value="C:extracellular region"/>
    <property type="evidence" value="ECO:0007669"/>
    <property type="project" value="UniProtKB-SubCell"/>
</dbReference>
<dbReference type="OrthoDB" id="5978988at2759"/>
<proteinExistence type="inferred from homology"/>
<dbReference type="Gene3D" id="1.10.238.20">
    <property type="entry name" value="Pheromone/general odorant binding protein domain"/>
    <property type="match status" value="1"/>
</dbReference>
<evidence type="ECO:0000313" key="6">
    <source>
        <dbReference type="RefSeq" id="XP_014473740.1"/>
    </source>
</evidence>
<dbReference type="PANTHER" id="PTHR21364:SF2">
    <property type="entry name" value="GENERAL ODORANT-BINDING PROTEIN 19A"/>
    <property type="match status" value="1"/>
</dbReference>
<evidence type="ECO:0000256" key="2">
    <source>
        <dbReference type="ARBA" id="ARBA00008098"/>
    </source>
</evidence>
<protein>
    <submittedName>
        <fullName evidence="6">Pheromone-binding protein-related protein 6-like</fullName>
    </submittedName>
</protein>
<evidence type="ECO:0000256" key="3">
    <source>
        <dbReference type="ARBA" id="ARBA00022525"/>
    </source>
</evidence>
<evidence type="ECO:0000256" key="4">
    <source>
        <dbReference type="SAM" id="SignalP"/>
    </source>
</evidence>
<dbReference type="InterPro" id="IPR006170">
    <property type="entry name" value="PBP/GOBP"/>
</dbReference>
<dbReference type="GO" id="GO:0007608">
    <property type="term" value="P:sensory perception of smell"/>
    <property type="evidence" value="ECO:0007669"/>
    <property type="project" value="UniProtKB-ARBA"/>
</dbReference>
<dbReference type="CTD" id="100302333"/>
<keyword evidence="5" id="KW-1185">Reference proteome</keyword>
<evidence type="ECO:0000256" key="1">
    <source>
        <dbReference type="ARBA" id="ARBA00004613"/>
    </source>
</evidence>
<feature type="signal peptide" evidence="4">
    <location>
        <begin position="1"/>
        <end position="23"/>
    </location>
</feature>
<dbReference type="RefSeq" id="XP_014473740.1">
    <property type="nucleotide sequence ID" value="XM_014618254.1"/>
</dbReference>